<dbReference type="NCBIfam" id="NF002806">
    <property type="entry name" value="PRK02948.1"/>
    <property type="match status" value="1"/>
</dbReference>
<dbReference type="Gene3D" id="3.90.1150.10">
    <property type="entry name" value="Aspartate Aminotransferase, domain 1"/>
    <property type="match status" value="1"/>
</dbReference>
<dbReference type="FunFam" id="3.40.640.10:FF:000084">
    <property type="entry name" value="IscS-like cysteine desulfurase"/>
    <property type="match status" value="1"/>
</dbReference>
<dbReference type="GO" id="GO:0046872">
    <property type="term" value="F:metal ion binding"/>
    <property type="evidence" value="ECO:0007669"/>
    <property type="project" value="UniProtKB-KW"/>
</dbReference>
<evidence type="ECO:0000256" key="5">
    <source>
        <dbReference type="ARBA" id="ARBA00023004"/>
    </source>
</evidence>
<feature type="transmembrane region" description="Helical" evidence="7">
    <location>
        <begin position="20"/>
        <end position="37"/>
    </location>
</feature>
<keyword evidence="10" id="KW-1185">Reference proteome</keyword>
<comment type="similarity">
    <text evidence="2">Belongs to the class-V pyridoxal-phosphate-dependent aminotransferase family. NifS/IscS subfamily.</text>
</comment>
<evidence type="ECO:0000313" key="9">
    <source>
        <dbReference type="EMBL" id="RAK21227.1"/>
    </source>
</evidence>
<dbReference type="InterPro" id="IPR015424">
    <property type="entry name" value="PyrdxlP-dep_Trfase"/>
</dbReference>
<keyword evidence="3" id="KW-0479">Metal-binding</keyword>
<sequence>MLLYFTKVLILKYITKIKIFFILTLKIIIALFLLFLLKINRVISKMMTENKLRNFHFYDSYGKIKNCMLLSLMEAEAMIYLDNSATTKPFPEVIDSFVTVATKYFGNPSSLHELGRQAERLLQQSREQIARLLHVKTSEIIFTSGGTEANNMAIKGIALEYKNRGKHIITTAIEHPSVSEACKQLEELGFEVSYLPVNEKGFITIDDLVKTIRDDTILVSVMHVNNEVGSIQPIKEIGQLLKNYPKIVFHVDHVQGVSKVPLHLREAHVDLCTMSAHKFHGLRGAGILYVREGIKLSPLLAGGEQEMKMRSGTENVAAIVAMTKALRMSLEMYEEKIDHLMKVKEAWIEQLSAIPDIQLNTPSDHSAPHIINFSLNGLKSEVFVHELAKHNIFVSTTSACSSKKKAPSKTLIAMGAEKKRAESAVRISLSFENTFEEIPIAIDVMKKAMKKLREVTR</sequence>
<evidence type="ECO:0000256" key="1">
    <source>
        <dbReference type="ARBA" id="ARBA00001933"/>
    </source>
</evidence>
<keyword evidence="4" id="KW-0663">Pyridoxal phosphate</keyword>
<reference evidence="9 10" key="1">
    <citation type="submission" date="2018-06" db="EMBL/GenBank/DDBJ databases">
        <title>Genomic Encyclopedia of Type Strains, Phase III (KMG-III): the genomes of soil and plant-associated and newly described type strains.</title>
        <authorList>
            <person name="Whitman W."/>
        </authorList>
    </citation>
    <scope>NUCLEOTIDE SEQUENCE [LARGE SCALE GENOMIC DNA]</scope>
    <source>
        <strain evidence="9 10">CGMCC 1.8979</strain>
    </source>
</reference>
<dbReference type="Proteomes" id="UP000248555">
    <property type="component" value="Unassembled WGS sequence"/>
</dbReference>
<dbReference type="PANTHER" id="PTHR11601">
    <property type="entry name" value="CYSTEINE DESULFURYLASE FAMILY MEMBER"/>
    <property type="match status" value="1"/>
</dbReference>
<dbReference type="Pfam" id="PF00266">
    <property type="entry name" value="Aminotran_5"/>
    <property type="match status" value="1"/>
</dbReference>
<keyword evidence="7" id="KW-0472">Membrane</keyword>
<keyword evidence="5" id="KW-0408">Iron</keyword>
<dbReference type="PANTHER" id="PTHR11601:SF50">
    <property type="entry name" value="CYSTEINE DESULFURASE ISCS 2-RELATED"/>
    <property type="match status" value="1"/>
</dbReference>
<dbReference type="InterPro" id="IPR015421">
    <property type="entry name" value="PyrdxlP-dep_Trfase_major"/>
</dbReference>
<evidence type="ECO:0000259" key="8">
    <source>
        <dbReference type="Pfam" id="PF00266"/>
    </source>
</evidence>
<dbReference type="InterPro" id="IPR000192">
    <property type="entry name" value="Aminotrans_V_dom"/>
</dbReference>
<proteinExistence type="inferred from homology"/>
<dbReference type="InterPro" id="IPR016454">
    <property type="entry name" value="Cysteine_dSase"/>
</dbReference>
<gene>
    <name evidence="9" type="ORF">B0I26_103182</name>
</gene>
<accession>A0A327YLL2</accession>
<dbReference type="GO" id="GO:0031071">
    <property type="term" value="F:cysteine desulfurase activity"/>
    <property type="evidence" value="ECO:0007669"/>
    <property type="project" value="UniProtKB-ARBA"/>
</dbReference>
<dbReference type="GO" id="GO:0051536">
    <property type="term" value="F:iron-sulfur cluster binding"/>
    <property type="evidence" value="ECO:0007669"/>
    <property type="project" value="UniProtKB-KW"/>
</dbReference>
<keyword evidence="7" id="KW-1133">Transmembrane helix</keyword>
<evidence type="ECO:0000256" key="6">
    <source>
        <dbReference type="ARBA" id="ARBA00023014"/>
    </source>
</evidence>
<evidence type="ECO:0000256" key="3">
    <source>
        <dbReference type="ARBA" id="ARBA00022723"/>
    </source>
</evidence>
<organism evidence="9 10">
    <name type="scientific">Paranoxybacillus vitaminiphilus</name>
    <dbReference type="NCBI Taxonomy" id="581036"/>
    <lineage>
        <taxon>Bacteria</taxon>
        <taxon>Bacillati</taxon>
        <taxon>Bacillota</taxon>
        <taxon>Bacilli</taxon>
        <taxon>Bacillales</taxon>
        <taxon>Anoxybacillaceae</taxon>
        <taxon>Paranoxybacillus</taxon>
    </lineage>
</organism>
<protein>
    <submittedName>
        <fullName evidence="9">Cysteine desulfurase</fullName>
    </submittedName>
</protein>
<dbReference type="InterPro" id="IPR015422">
    <property type="entry name" value="PyrdxlP-dep_Trfase_small"/>
</dbReference>
<dbReference type="SUPFAM" id="SSF53383">
    <property type="entry name" value="PLP-dependent transferases"/>
    <property type="match status" value="1"/>
</dbReference>
<evidence type="ECO:0000256" key="4">
    <source>
        <dbReference type="ARBA" id="ARBA00022898"/>
    </source>
</evidence>
<dbReference type="PIRSF" id="PIRSF005572">
    <property type="entry name" value="NifS"/>
    <property type="match status" value="1"/>
</dbReference>
<comment type="cofactor">
    <cofactor evidence="1">
        <name>pyridoxal 5'-phosphate</name>
        <dbReference type="ChEBI" id="CHEBI:597326"/>
    </cofactor>
</comment>
<evidence type="ECO:0000313" key="10">
    <source>
        <dbReference type="Proteomes" id="UP000248555"/>
    </source>
</evidence>
<feature type="domain" description="Aminotransferase class V" evidence="8">
    <location>
        <begin position="79"/>
        <end position="438"/>
    </location>
</feature>
<dbReference type="EMBL" id="QLMH01000003">
    <property type="protein sequence ID" value="RAK21227.1"/>
    <property type="molecule type" value="Genomic_DNA"/>
</dbReference>
<keyword evidence="7" id="KW-0812">Transmembrane</keyword>
<name>A0A327YLL2_9BACL</name>
<dbReference type="Gene3D" id="3.40.640.10">
    <property type="entry name" value="Type I PLP-dependent aspartate aminotransferase-like (Major domain)"/>
    <property type="match status" value="1"/>
</dbReference>
<evidence type="ECO:0000256" key="2">
    <source>
        <dbReference type="ARBA" id="ARBA00006490"/>
    </source>
</evidence>
<dbReference type="AlphaFoldDB" id="A0A327YLL2"/>
<keyword evidence="6" id="KW-0411">Iron-sulfur</keyword>
<comment type="caution">
    <text evidence="9">The sequence shown here is derived from an EMBL/GenBank/DDBJ whole genome shotgun (WGS) entry which is preliminary data.</text>
</comment>
<evidence type="ECO:0000256" key="7">
    <source>
        <dbReference type="SAM" id="Phobius"/>
    </source>
</evidence>